<dbReference type="Pfam" id="PF01464">
    <property type="entry name" value="SLT"/>
    <property type="match status" value="1"/>
</dbReference>
<dbReference type="AlphaFoldDB" id="A0A1F6NY89"/>
<dbReference type="EMBL" id="MFQZ01000001">
    <property type="protein sequence ID" value="OGH88614.1"/>
    <property type="molecule type" value="Genomic_DNA"/>
</dbReference>
<gene>
    <name evidence="4" type="ORF">A3J93_00755</name>
</gene>
<protein>
    <recommendedName>
        <fullName evidence="6">SH3b domain-containing protein</fullName>
    </recommendedName>
</protein>
<keyword evidence="1" id="KW-0812">Transmembrane</keyword>
<evidence type="ECO:0000313" key="4">
    <source>
        <dbReference type="EMBL" id="OGH88614.1"/>
    </source>
</evidence>
<evidence type="ECO:0008006" key="6">
    <source>
        <dbReference type="Google" id="ProtNLM"/>
    </source>
</evidence>
<comment type="caution">
    <text evidence="4">The sequence shown here is derived from an EMBL/GenBank/DDBJ whole genome shotgun (WGS) entry which is preliminary data.</text>
</comment>
<dbReference type="InterPro" id="IPR003646">
    <property type="entry name" value="SH3-like_bac-type"/>
</dbReference>
<evidence type="ECO:0000259" key="3">
    <source>
        <dbReference type="Pfam" id="PF08239"/>
    </source>
</evidence>
<feature type="transmembrane region" description="Helical" evidence="1">
    <location>
        <begin position="434"/>
        <end position="453"/>
    </location>
</feature>
<dbReference type="SUPFAM" id="SSF53955">
    <property type="entry name" value="Lysozyme-like"/>
    <property type="match status" value="1"/>
</dbReference>
<feature type="domain" description="Transglycosylase SLT" evidence="2">
    <location>
        <begin position="289"/>
        <end position="401"/>
    </location>
</feature>
<keyword evidence="1" id="KW-1133">Transmembrane helix</keyword>
<dbReference type="Gene3D" id="2.30.30.40">
    <property type="entry name" value="SH3 Domains"/>
    <property type="match status" value="1"/>
</dbReference>
<dbReference type="Pfam" id="PF08239">
    <property type="entry name" value="SH3_3"/>
    <property type="match status" value="1"/>
</dbReference>
<dbReference type="Proteomes" id="UP000177907">
    <property type="component" value="Unassembled WGS sequence"/>
</dbReference>
<name>A0A1F6NY89_9BACT</name>
<keyword evidence="1" id="KW-0472">Membrane</keyword>
<accession>A0A1F6NY89</accession>
<evidence type="ECO:0000259" key="2">
    <source>
        <dbReference type="Pfam" id="PF01464"/>
    </source>
</evidence>
<dbReference type="Gene3D" id="1.10.530.10">
    <property type="match status" value="1"/>
</dbReference>
<feature type="domain" description="SH3b" evidence="3">
    <location>
        <begin position="216"/>
        <end position="277"/>
    </location>
</feature>
<dbReference type="InterPro" id="IPR008258">
    <property type="entry name" value="Transglycosylase_SLT_dom_1"/>
</dbReference>
<evidence type="ECO:0000256" key="1">
    <source>
        <dbReference type="SAM" id="Phobius"/>
    </source>
</evidence>
<proteinExistence type="predicted"/>
<evidence type="ECO:0000313" key="5">
    <source>
        <dbReference type="Proteomes" id="UP000177907"/>
    </source>
</evidence>
<dbReference type="InterPro" id="IPR023346">
    <property type="entry name" value="Lysozyme-like_dom_sf"/>
</dbReference>
<reference evidence="4 5" key="1">
    <citation type="journal article" date="2016" name="Nat. Commun.">
        <title>Thousands of microbial genomes shed light on interconnected biogeochemical processes in an aquifer system.</title>
        <authorList>
            <person name="Anantharaman K."/>
            <person name="Brown C.T."/>
            <person name="Hug L.A."/>
            <person name="Sharon I."/>
            <person name="Castelle C.J."/>
            <person name="Probst A.J."/>
            <person name="Thomas B.C."/>
            <person name="Singh A."/>
            <person name="Wilkins M.J."/>
            <person name="Karaoz U."/>
            <person name="Brodie E.L."/>
            <person name="Williams K.H."/>
            <person name="Hubbard S.S."/>
            <person name="Banfield J.F."/>
        </authorList>
    </citation>
    <scope>NUCLEOTIDE SEQUENCE [LARGE SCALE GENOMIC DNA]</scope>
</reference>
<sequence length="641" mass="72199">MPNQSQIFNRVVSDQEVWDFNVFADGIYLITIQAKAKNWRQNFKRLFSDDDLAVQVDDYLFTELSGKKREFKGPGTWNGNELKNSSKSVIILLPLKAGAHKLRFWVDEAPMLENISVEEMNPDIKEKLVLSLSHDASAIDFIYKNIEIENLEVKYNDNTHSQKSIETKTDTDTIMITIKRPQDKKVESVIVQFKSTIEMNYKIGRIKLYQDIILSSSVNLRSQPDDESKILESLADGEQINILEEVVIGKFIAGKSYVWHKVGAHGKIGYVLSSFVEIQGQEREKIIELIKFWAQKLNIESSYVLALAGCESRYKVYATGGPASDDRLGRGIFQLTNQLKIDLNDDSKPFYSPISDLFNANQNVAAGVSYFKWLNTTKYKKSTESFKKSVVAYNAGTGNVPVVGKLNLKNYEQQTQNLVSCVLENSQKKKWGNIWWPILLFVIGFFLAAHGFVTKLNYASAQNDITIDAISNFEPDRSIRISSATSSVDGMVYFLANTSFDCGAQNCHSVLFQLDTKSGQIRKIMDDVFGAAVDLFPSPDGRYLALVALVHGGVCNSGVYYDIIDIQSLTNLAISGYHSGRYTAEYVGDNKWQNNNAFSFSLTQVNCTGTQRGTRKGEYVYNMDEAKLLMRMEQFGPENNG</sequence>
<dbReference type="STRING" id="1798704.A3J93_00755"/>
<organism evidence="4 5">
    <name type="scientific">Candidatus Magasanikbacteria bacterium RIFOXYC2_FULL_42_28</name>
    <dbReference type="NCBI Taxonomy" id="1798704"/>
    <lineage>
        <taxon>Bacteria</taxon>
        <taxon>Candidatus Magasanikiibacteriota</taxon>
    </lineage>
</organism>
<dbReference type="CDD" id="cd00254">
    <property type="entry name" value="LT-like"/>
    <property type="match status" value="1"/>
</dbReference>